<keyword evidence="3" id="KW-1185">Reference proteome</keyword>
<feature type="compositionally biased region" description="Basic and acidic residues" evidence="1">
    <location>
        <begin position="1"/>
        <end position="11"/>
    </location>
</feature>
<evidence type="ECO:0000313" key="2">
    <source>
        <dbReference type="EMBL" id="GFO04960.1"/>
    </source>
</evidence>
<name>A0AAV4A9V3_9GAST</name>
<gene>
    <name evidence="2" type="ORF">PoB_003146500</name>
</gene>
<sequence>MFDVCHSDKDGSGAGDRIWKQPNIYPAEPWFVANPRAAGEDDGLLLIPVLDSKTKNAVNFANKPIFTQGENSPGFLEYYSDMTLDFDAVH</sequence>
<protein>
    <submittedName>
        <fullName evidence="2">Beta-carotene 15, 15-dioxygenase 2, like</fullName>
    </submittedName>
</protein>
<evidence type="ECO:0000313" key="3">
    <source>
        <dbReference type="Proteomes" id="UP000735302"/>
    </source>
</evidence>
<accession>A0AAV4A9V3</accession>
<feature type="region of interest" description="Disordered" evidence="1">
    <location>
        <begin position="1"/>
        <end position="20"/>
    </location>
</feature>
<organism evidence="2 3">
    <name type="scientific">Plakobranchus ocellatus</name>
    <dbReference type="NCBI Taxonomy" id="259542"/>
    <lineage>
        <taxon>Eukaryota</taxon>
        <taxon>Metazoa</taxon>
        <taxon>Spiralia</taxon>
        <taxon>Lophotrochozoa</taxon>
        <taxon>Mollusca</taxon>
        <taxon>Gastropoda</taxon>
        <taxon>Heterobranchia</taxon>
        <taxon>Euthyneura</taxon>
        <taxon>Panpulmonata</taxon>
        <taxon>Sacoglossa</taxon>
        <taxon>Placobranchoidea</taxon>
        <taxon>Plakobranchidae</taxon>
        <taxon>Plakobranchus</taxon>
    </lineage>
</organism>
<dbReference type="Proteomes" id="UP000735302">
    <property type="component" value="Unassembled WGS sequence"/>
</dbReference>
<dbReference type="EMBL" id="BLXT01003745">
    <property type="protein sequence ID" value="GFO04960.1"/>
    <property type="molecule type" value="Genomic_DNA"/>
</dbReference>
<evidence type="ECO:0000256" key="1">
    <source>
        <dbReference type="SAM" id="MobiDB-lite"/>
    </source>
</evidence>
<dbReference type="AlphaFoldDB" id="A0AAV4A9V3"/>
<proteinExistence type="predicted"/>
<comment type="caution">
    <text evidence="2">The sequence shown here is derived from an EMBL/GenBank/DDBJ whole genome shotgun (WGS) entry which is preliminary data.</text>
</comment>
<reference evidence="2 3" key="1">
    <citation type="journal article" date="2021" name="Elife">
        <title>Chloroplast acquisition without the gene transfer in kleptoplastic sea slugs, Plakobranchus ocellatus.</title>
        <authorList>
            <person name="Maeda T."/>
            <person name="Takahashi S."/>
            <person name="Yoshida T."/>
            <person name="Shimamura S."/>
            <person name="Takaki Y."/>
            <person name="Nagai Y."/>
            <person name="Toyoda A."/>
            <person name="Suzuki Y."/>
            <person name="Arimoto A."/>
            <person name="Ishii H."/>
            <person name="Satoh N."/>
            <person name="Nishiyama T."/>
            <person name="Hasebe M."/>
            <person name="Maruyama T."/>
            <person name="Minagawa J."/>
            <person name="Obokata J."/>
            <person name="Shigenobu S."/>
        </authorList>
    </citation>
    <scope>NUCLEOTIDE SEQUENCE [LARGE SCALE GENOMIC DNA]</scope>
</reference>